<dbReference type="PROSITE" id="PS50076">
    <property type="entry name" value="DNAJ_2"/>
    <property type="match status" value="1"/>
</dbReference>
<reference evidence="4 5" key="1">
    <citation type="submission" date="2019-03" db="EMBL/GenBank/DDBJ databases">
        <title>Draft genome sequences of novel Actinobacteria.</title>
        <authorList>
            <person name="Sahin N."/>
            <person name="Ay H."/>
            <person name="Saygin H."/>
        </authorList>
    </citation>
    <scope>NUCLEOTIDE SEQUENCE [LARGE SCALE GENOMIC DNA]</scope>
    <source>
        <strain evidence="4 5">JCM 13523</strain>
    </source>
</reference>
<sequence length="363" mass="41259">MTDTLELVNFYELLSIAETADDETVKRAIREQRRSWNKRAAQADPVKRAQAEQRIRDLAEAERVLLEPAKRRRFDEQIRTARPRHVEPASTDDKHRDWLVAARQYFEQNNAHSAYYAAREAIAVNGADHEAWSIRANSSFLMGKYGDAEFEFNEAIRLQPNNAGYHFDLAEAYAAREQLVPAMNEYEIALRLEPGDPVYRTAIANILIHQGAPEKALELMEAVVKEYPAVEFFQYYLALALHDVNLTKWSRMQGGTYILTSEAQIRVTQQMSGRALKLKYDDKALRASLTENLDLAERAEQVKFFHSSLGGWALAAFVGLLLIAYHGLGILIIAAVVTLYVVLHRMPVWKHNAKLLGIARHGV</sequence>
<feature type="domain" description="J" evidence="3">
    <location>
        <begin position="9"/>
        <end position="78"/>
    </location>
</feature>
<evidence type="ECO:0000313" key="4">
    <source>
        <dbReference type="EMBL" id="TDD60684.1"/>
    </source>
</evidence>
<dbReference type="InterPro" id="IPR011990">
    <property type="entry name" value="TPR-like_helical_dom_sf"/>
</dbReference>
<dbReference type="InterPro" id="IPR019734">
    <property type="entry name" value="TPR_rpt"/>
</dbReference>
<keyword evidence="2" id="KW-1133">Transmembrane helix</keyword>
<protein>
    <submittedName>
        <fullName evidence="4">Tetratricopeptide repeat protein</fullName>
    </submittedName>
</protein>
<feature type="repeat" description="TPR" evidence="1">
    <location>
        <begin position="163"/>
        <end position="196"/>
    </location>
</feature>
<keyword evidence="5" id="KW-1185">Reference proteome</keyword>
<organism evidence="4 5">
    <name type="scientific">Kribbella antibiotica</name>
    <dbReference type="NCBI Taxonomy" id="190195"/>
    <lineage>
        <taxon>Bacteria</taxon>
        <taxon>Bacillati</taxon>
        <taxon>Actinomycetota</taxon>
        <taxon>Actinomycetes</taxon>
        <taxon>Propionibacteriales</taxon>
        <taxon>Kribbellaceae</taxon>
        <taxon>Kribbella</taxon>
    </lineage>
</organism>
<dbReference type="InterPro" id="IPR036869">
    <property type="entry name" value="J_dom_sf"/>
</dbReference>
<dbReference type="EMBL" id="SMKX01000022">
    <property type="protein sequence ID" value="TDD60684.1"/>
    <property type="molecule type" value="Genomic_DNA"/>
</dbReference>
<evidence type="ECO:0000256" key="1">
    <source>
        <dbReference type="PROSITE-ProRule" id="PRU00339"/>
    </source>
</evidence>
<feature type="repeat" description="TPR" evidence="1">
    <location>
        <begin position="129"/>
        <end position="162"/>
    </location>
</feature>
<comment type="caution">
    <text evidence="4">The sequence shown here is derived from an EMBL/GenBank/DDBJ whole genome shotgun (WGS) entry which is preliminary data.</text>
</comment>
<dbReference type="SUPFAM" id="SSF46565">
    <property type="entry name" value="Chaperone J-domain"/>
    <property type="match status" value="1"/>
</dbReference>
<dbReference type="Pfam" id="PF14559">
    <property type="entry name" value="TPR_19"/>
    <property type="match status" value="1"/>
</dbReference>
<dbReference type="AlphaFoldDB" id="A0A4R4ZRH7"/>
<dbReference type="InterPro" id="IPR001623">
    <property type="entry name" value="DnaJ_domain"/>
</dbReference>
<keyword evidence="2" id="KW-0812">Transmembrane</keyword>
<dbReference type="PROSITE" id="PS50005">
    <property type="entry name" value="TPR"/>
    <property type="match status" value="2"/>
</dbReference>
<evidence type="ECO:0000313" key="5">
    <source>
        <dbReference type="Proteomes" id="UP000295124"/>
    </source>
</evidence>
<dbReference type="Gene3D" id="1.10.287.110">
    <property type="entry name" value="DnaJ domain"/>
    <property type="match status" value="1"/>
</dbReference>
<evidence type="ECO:0000256" key="2">
    <source>
        <dbReference type="SAM" id="Phobius"/>
    </source>
</evidence>
<accession>A0A4R4ZRH7</accession>
<dbReference type="Proteomes" id="UP000295124">
    <property type="component" value="Unassembled WGS sequence"/>
</dbReference>
<dbReference type="Gene3D" id="1.25.40.10">
    <property type="entry name" value="Tetratricopeptide repeat domain"/>
    <property type="match status" value="1"/>
</dbReference>
<keyword evidence="2" id="KW-0472">Membrane</keyword>
<dbReference type="SMART" id="SM00028">
    <property type="entry name" value="TPR"/>
    <property type="match status" value="4"/>
</dbReference>
<evidence type="ECO:0000259" key="3">
    <source>
        <dbReference type="PROSITE" id="PS50076"/>
    </source>
</evidence>
<proteinExistence type="predicted"/>
<gene>
    <name evidence="4" type="ORF">E1263_10435</name>
</gene>
<dbReference type="RefSeq" id="WP_132167009.1">
    <property type="nucleotide sequence ID" value="NZ_SMKX01000022.1"/>
</dbReference>
<feature type="transmembrane region" description="Helical" evidence="2">
    <location>
        <begin position="312"/>
        <end position="343"/>
    </location>
</feature>
<dbReference type="OrthoDB" id="4570223at2"/>
<keyword evidence="1" id="KW-0802">TPR repeat</keyword>
<dbReference type="SUPFAM" id="SSF48452">
    <property type="entry name" value="TPR-like"/>
    <property type="match status" value="1"/>
</dbReference>
<name>A0A4R4ZRH7_9ACTN</name>